<comment type="caution">
    <text evidence="3">The sequence shown here is derived from an EMBL/GenBank/DDBJ whole genome shotgun (WGS) entry which is preliminary data.</text>
</comment>
<reference evidence="3 4" key="1">
    <citation type="submission" date="2015-08" db="EMBL/GenBank/DDBJ databases">
        <title>Draft genome sequence of cellulolytic and xylanolytic Paenibacillus sp. A59, isolated from a decaying forest soil from Patagonia, Argentina.</title>
        <authorList>
            <person name="Ghio S."/>
            <person name="Caceres A.M."/>
            <person name="Talia P."/>
            <person name="Grasso D."/>
            <person name="Campos E."/>
        </authorList>
    </citation>
    <scope>NUCLEOTIDE SEQUENCE [LARGE SCALE GENOMIC DNA]</scope>
    <source>
        <strain evidence="3 4">A59</strain>
    </source>
</reference>
<evidence type="ECO:0000313" key="4">
    <source>
        <dbReference type="Proteomes" id="UP000037688"/>
    </source>
</evidence>
<dbReference type="PATRIC" id="fig|1705561.3.peg.889"/>
<feature type="compositionally biased region" description="Low complexity" evidence="1">
    <location>
        <begin position="39"/>
        <end position="50"/>
    </location>
</feature>
<protein>
    <recommendedName>
        <fullName evidence="5">MYXO-CTERM domain-containing protein</fullName>
    </recommendedName>
</protein>
<evidence type="ECO:0000256" key="1">
    <source>
        <dbReference type="SAM" id="MobiDB-lite"/>
    </source>
</evidence>
<evidence type="ECO:0000313" key="3">
    <source>
        <dbReference type="EMBL" id="KOY17325.1"/>
    </source>
</evidence>
<feature type="signal peptide" evidence="2">
    <location>
        <begin position="1"/>
        <end position="24"/>
    </location>
</feature>
<dbReference type="EMBL" id="LITU01000040">
    <property type="protein sequence ID" value="KOY17325.1"/>
    <property type="molecule type" value="Genomic_DNA"/>
</dbReference>
<dbReference type="NCBIfam" id="NF041742">
    <property type="entry name" value="WGxxGxxG_fam"/>
    <property type="match status" value="1"/>
</dbReference>
<evidence type="ECO:0000256" key="2">
    <source>
        <dbReference type="SAM" id="SignalP"/>
    </source>
</evidence>
<dbReference type="RefSeq" id="WP_053779910.1">
    <property type="nucleotide sequence ID" value="NZ_LITU01000040.1"/>
</dbReference>
<keyword evidence="2" id="KW-0732">Signal</keyword>
<dbReference type="Proteomes" id="UP000037688">
    <property type="component" value="Unassembled WGS sequence"/>
</dbReference>
<feature type="chain" id="PRO_5005845418" description="MYXO-CTERM domain-containing protein" evidence="2">
    <location>
        <begin position="25"/>
        <end position="90"/>
    </location>
</feature>
<proteinExistence type="predicted"/>
<name>A0A0N0C5I8_9BACL</name>
<gene>
    <name evidence="3" type="ORF">AMS66_05900</name>
</gene>
<dbReference type="OrthoDB" id="9958079at2"/>
<dbReference type="AlphaFoldDB" id="A0A0N0C5I8"/>
<keyword evidence="4" id="KW-1185">Reference proteome</keyword>
<sequence length="90" mass="9813">MKKQITTAIVSIFLLGALAVPASAQNVNEATMDGRDNNTYHYNSSNYNPSGVRANSTTDDGKRMDWGWLGLLGLLGLAGMRKRVSDHSDR</sequence>
<evidence type="ECO:0008006" key="5">
    <source>
        <dbReference type="Google" id="ProtNLM"/>
    </source>
</evidence>
<feature type="region of interest" description="Disordered" evidence="1">
    <location>
        <begin position="30"/>
        <end position="56"/>
    </location>
</feature>
<accession>A0A0N0C5I8</accession>
<organism evidence="3 4">
    <name type="scientific">Paenibacillus xylanivorans</name>
    <dbReference type="NCBI Taxonomy" id="1705561"/>
    <lineage>
        <taxon>Bacteria</taxon>
        <taxon>Bacillati</taxon>
        <taxon>Bacillota</taxon>
        <taxon>Bacilli</taxon>
        <taxon>Bacillales</taxon>
        <taxon>Paenibacillaceae</taxon>
        <taxon>Paenibacillus</taxon>
    </lineage>
</organism>
<dbReference type="NCBIfam" id="NF038039">
    <property type="entry name" value="WGxxGxxG-CTERM"/>
    <property type="match status" value="1"/>
</dbReference>